<reference evidence="2" key="1">
    <citation type="submission" date="2016-10" db="EMBL/GenBank/DDBJ databases">
        <authorList>
            <person name="Varghese N."/>
            <person name="Submissions S."/>
        </authorList>
    </citation>
    <scope>NUCLEOTIDE SEQUENCE [LARGE SCALE GENOMIC DNA]</scope>
    <source>
        <strain evidence="2">DSM 25030</strain>
    </source>
</reference>
<dbReference type="STRING" id="1073328.SAMN05216294_2735"/>
<gene>
    <name evidence="1" type="ORF">SAMN04487892_1374</name>
</gene>
<proteinExistence type="predicted"/>
<sequence length="77" mass="9027">MFKIFKIPPVKPSLCQLDNLYAQSICELSVPQQIAYCKRLIESSQFYLTHSCSKKEIPYLKELIDAADRELQLLYDR</sequence>
<name>A0A1H2T124_9FLAO</name>
<protein>
    <submittedName>
        <fullName evidence="1">Uncharacterized protein</fullName>
    </submittedName>
</protein>
<dbReference type="RefSeq" id="WP_090297359.1">
    <property type="nucleotide sequence ID" value="NZ_FNKI01000002.1"/>
</dbReference>
<dbReference type="Proteomes" id="UP000199592">
    <property type="component" value="Unassembled WGS sequence"/>
</dbReference>
<dbReference type="EMBL" id="FNMY01000001">
    <property type="protein sequence ID" value="SDW37551.1"/>
    <property type="molecule type" value="Genomic_DNA"/>
</dbReference>
<accession>A0A1H2T124</accession>
<dbReference type="AlphaFoldDB" id="A0A1H2T124"/>
<dbReference type="OrthoDB" id="1451111at2"/>
<keyword evidence="2" id="KW-1185">Reference proteome</keyword>
<evidence type="ECO:0000313" key="2">
    <source>
        <dbReference type="Proteomes" id="UP000199592"/>
    </source>
</evidence>
<evidence type="ECO:0000313" key="1">
    <source>
        <dbReference type="EMBL" id="SDW37551.1"/>
    </source>
</evidence>
<organism evidence="1 2">
    <name type="scientific">Flagellimonas zhangzhouensis</name>
    <dbReference type="NCBI Taxonomy" id="1073328"/>
    <lineage>
        <taxon>Bacteria</taxon>
        <taxon>Pseudomonadati</taxon>
        <taxon>Bacteroidota</taxon>
        <taxon>Flavobacteriia</taxon>
        <taxon>Flavobacteriales</taxon>
        <taxon>Flavobacteriaceae</taxon>
        <taxon>Flagellimonas</taxon>
    </lineage>
</organism>